<dbReference type="AlphaFoldDB" id="A0A915HKD6"/>
<name>A0A915HKD6_ROMCU</name>
<reference evidence="2" key="1">
    <citation type="submission" date="2022-11" db="UniProtKB">
        <authorList>
            <consortium name="WormBaseParasite"/>
        </authorList>
    </citation>
    <scope>IDENTIFICATION</scope>
</reference>
<keyword evidence="1" id="KW-1185">Reference proteome</keyword>
<proteinExistence type="predicted"/>
<accession>A0A915HKD6</accession>
<protein>
    <submittedName>
        <fullName evidence="2">Uncharacterized protein</fullName>
    </submittedName>
</protein>
<evidence type="ECO:0000313" key="2">
    <source>
        <dbReference type="WBParaSite" id="nRc.2.0.1.t02129-RA"/>
    </source>
</evidence>
<organism evidence="1 2">
    <name type="scientific">Romanomermis culicivorax</name>
    <name type="common">Nematode worm</name>
    <dbReference type="NCBI Taxonomy" id="13658"/>
    <lineage>
        <taxon>Eukaryota</taxon>
        <taxon>Metazoa</taxon>
        <taxon>Ecdysozoa</taxon>
        <taxon>Nematoda</taxon>
        <taxon>Enoplea</taxon>
        <taxon>Dorylaimia</taxon>
        <taxon>Mermithida</taxon>
        <taxon>Mermithoidea</taxon>
        <taxon>Mermithidae</taxon>
        <taxon>Romanomermis</taxon>
    </lineage>
</organism>
<dbReference type="WBParaSite" id="nRc.2.0.1.t02129-RA">
    <property type="protein sequence ID" value="nRc.2.0.1.t02129-RA"/>
    <property type="gene ID" value="nRc.2.0.1.g02129"/>
</dbReference>
<sequence>MIPSASKFSKLLPVPLTSKMSQRKQSNINASASTSNCRCPPETKVSGILTPNGQLLPGTMGDGNFSEILIVNSSFALGVYKCQCENAELIRAEELMNDYAILTNRSDIEETAFMFIINVILIHHRSNKLEVELEGQVFSNGLCLTL</sequence>
<dbReference type="Proteomes" id="UP000887565">
    <property type="component" value="Unplaced"/>
</dbReference>
<evidence type="ECO:0000313" key="1">
    <source>
        <dbReference type="Proteomes" id="UP000887565"/>
    </source>
</evidence>